<proteinExistence type="predicted"/>
<reference evidence="1 2" key="1">
    <citation type="journal article" date="2021" name="BMC Genomics">
        <title>Datura genome reveals duplications of psychoactive alkaloid biosynthetic genes and high mutation rate following tissue culture.</title>
        <authorList>
            <person name="Rajewski A."/>
            <person name="Carter-House D."/>
            <person name="Stajich J."/>
            <person name="Litt A."/>
        </authorList>
    </citation>
    <scope>NUCLEOTIDE SEQUENCE [LARGE SCALE GENOMIC DNA]</scope>
    <source>
        <strain evidence="1">AR-01</strain>
    </source>
</reference>
<evidence type="ECO:0000313" key="2">
    <source>
        <dbReference type="Proteomes" id="UP000823775"/>
    </source>
</evidence>
<dbReference type="EMBL" id="JACEIK010000058">
    <property type="protein sequence ID" value="MCD7448308.1"/>
    <property type="molecule type" value="Genomic_DNA"/>
</dbReference>
<gene>
    <name evidence="1" type="ORF">HAX54_040749</name>
</gene>
<keyword evidence="2" id="KW-1185">Reference proteome</keyword>
<comment type="caution">
    <text evidence="1">The sequence shown here is derived from an EMBL/GenBank/DDBJ whole genome shotgun (WGS) entry which is preliminary data.</text>
</comment>
<sequence>MHILRRYLSKVLPRGVLWWKHLEAGDIGEVIIDEGIGEAIDILFIGIDALIERYSLRDLFVVSVEEKTGYTLEKTSLVKDLEKEPTILDPVEKNEEILASRSWSLRAYPDGVTKGVTDVELPTVAPSTLVTVMYHRSSNGLRGIRCRTLFVSPLFFQFTDGSALNFVNILVTTSLFGNTIGSSW</sequence>
<protein>
    <submittedName>
        <fullName evidence="1">Uncharacterized protein</fullName>
    </submittedName>
</protein>
<dbReference type="Proteomes" id="UP000823775">
    <property type="component" value="Unassembled WGS sequence"/>
</dbReference>
<name>A0ABS8RNC1_DATST</name>
<organism evidence="1 2">
    <name type="scientific">Datura stramonium</name>
    <name type="common">Jimsonweed</name>
    <name type="synonym">Common thornapple</name>
    <dbReference type="NCBI Taxonomy" id="4076"/>
    <lineage>
        <taxon>Eukaryota</taxon>
        <taxon>Viridiplantae</taxon>
        <taxon>Streptophyta</taxon>
        <taxon>Embryophyta</taxon>
        <taxon>Tracheophyta</taxon>
        <taxon>Spermatophyta</taxon>
        <taxon>Magnoliopsida</taxon>
        <taxon>eudicotyledons</taxon>
        <taxon>Gunneridae</taxon>
        <taxon>Pentapetalae</taxon>
        <taxon>asterids</taxon>
        <taxon>lamiids</taxon>
        <taxon>Solanales</taxon>
        <taxon>Solanaceae</taxon>
        <taxon>Solanoideae</taxon>
        <taxon>Datureae</taxon>
        <taxon>Datura</taxon>
    </lineage>
</organism>
<evidence type="ECO:0000313" key="1">
    <source>
        <dbReference type="EMBL" id="MCD7448308.1"/>
    </source>
</evidence>
<accession>A0ABS8RNC1</accession>